<dbReference type="InterPro" id="IPR011009">
    <property type="entry name" value="Kinase-like_dom_sf"/>
</dbReference>
<proteinExistence type="predicted"/>
<protein>
    <submittedName>
        <fullName evidence="2">Phosphotransferase</fullName>
    </submittedName>
</protein>
<dbReference type="Pfam" id="PF01636">
    <property type="entry name" value="APH"/>
    <property type="match status" value="1"/>
</dbReference>
<feature type="domain" description="Aminoglycoside phosphotransferase" evidence="1">
    <location>
        <begin position="47"/>
        <end position="262"/>
    </location>
</feature>
<reference evidence="2 3" key="1">
    <citation type="submission" date="2020-02" db="EMBL/GenBank/DDBJ databases">
        <title>Bacillus aquiflavi sp. nov., isolated from yellow water of strong flavor Chinese baijiu in Yibin region of China.</title>
        <authorList>
            <person name="Xie J."/>
        </authorList>
    </citation>
    <scope>NUCLEOTIDE SEQUENCE [LARGE SCALE GENOMIC DNA]</scope>
    <source>
        <strain evidence="2 3">3H-10</strain>
    </source>
</reference>
<evidence type="ECO:0000259" key="1">
    <source>
        <dbReference type="Pfam" id="PF01636"/>
    </source>
</evidence>
<keyword evidence="3" id="KW-1185">Reference proteome</keyword>
<organism evidence="2 3">
    <name type="scientific">Bacillus aquiflavi</name>
    <dbReference type="NCBI Taxonomy" id="2672567"/>
    <lineage>
        <taxon>Bacteria</taxon>
        <taxon>Bacillati</taxon>
        <taxon>Bacillota</taxon>
        <taxon>Bacilli</taxon>
        <taxon>Bacillales</taxon>
        <taxon>Bacillaceae</taxon>
        <taxon>Bacillus</taxon>
    </lineage>
</organism>
<accession>A0A6B3VYW6</accession>
<dbReference type="Proteomes" id="UP000472971">
    <property type="component" value="Unassembled WGS sequence"/>
</dbReference>
<dbReference type="EMBL" id="JAAIWN010000015">
    <property type="protein sequence ID" value="NEY81437.1"/>
    <property type="molecule type" value="Genomic_DNA"/>
</dbReference>
<keyword evidence="2" id="KW-0808">Transferase</keyword>
<dbReference type="InterPro" id="IPR047175">
    <property type="entry name" value="CotS-like"/>
</dbReference>
<evidence type="ECO:0000313" key="3">
    <source>
        <dbReference type="Proteomes" id="UP000472971"/>
    </source>
</evidence>
<dbReference type="GO" id="GO:0042601">
    <property type="term" value="C:endospore-forming forespore"/>
    <property type="evidence" value="ECO:0007669"/>
    <property type="project" value="TreeGrafter"/>
</dbReference>
<comment type="caution">
    <text evidence="2">The sequence shown here is derived from an EMBL/GenBank/DDBJ whole genome shotgun (WGS) entry which is preliminary data.</text>
</comment>
<evidence type="ECO:0000313" key="2">
    <source>
        <dbReference type="EMBL" id="NEY81437.1"/>
    </source>
</evidence>
<dbReference type="SUPFAM" id="SSF56112">
    <property type="entry name" value="Protein kinase-like (PK-like)"/>
    <property type="match status" value="1"/>
</dbReference>
<gene>
    <name evidence="2" type="ORF">G4D64_07880</name>
</gene>
<name>A0A6B3VYW6_9BACI</name>
<dbReference type="PANTHER" id="PTHR39179">
    <property type="entry name" value="SPORE COAT PROTEIN I"/>
    <property type="match status" value="1"/>
</dbReference>
<dbReference type="Gene3D" id="3.90.1200.10">
    <property type="match status" value="1"/>
</dbReference>
<dbReference type="InterPro" id="IPR002575">
    <property type="entry name" value="Aminoglycoside_PTrfase"/>
</dbReference>
<dbReference type="PANTHER" id="PTHR39179:SF3">
    <property type="entry name" value="COTS-RELATED PROTEIN"/>
    <property type="match status" value="1"/>
</dbReference>
<dbReference type="AlphaFoldDB" id="A0A6B3VYW6"/>
<dbReference type="GO" id="GO:0016740">
    <property type="term" value="F:transferase activity"/>
    <property type="evidence" value="ECO:0007669"/>
    <property type="project" value="UniProtKB-KW"/>
</dbReference>
<sequence>MGCHDLKKKAVNTIVNNRGDDKTMNRLLSFLKEDIQVENVTKIRKNVYFLTISTGEYILKGFKSKRQLKLQDDFTQSLKEAGFSHSYSFIPLFKEPLFVNQLYFGCLEYIKPSAVPFHYKDEKDRKNGLETIIKFHYATKQLVEKFEERLPSFNLLIKWKERYSQFLLNIQHLKYFIQEDFLYELVRWGDWAINELSKEEIIFPNEQKVILHGDVAHHNFIRDINKELYLIDFDLISVGFPFTDLLQYANRILPFIKWSAFELMAFDQLKKYMKEKAFLYALIFPTDIYREWNRMLKEKTYYDPAKIRHLLQLTIGQFYLRQRFINEIKNMLK</sequence>